<evidence type="ECO:0000313" key="2">
    <source>
        <dbReference type="EMBL" id="MEX5728681.1"/>
    </source>
</evidence>
<name>A0ABV3XTM2_9RHOB</name>
<dbReference type="InterPro" id="IPR040978">
    <property type="entry name" value="Isocitrate_DH_TT1725_C"/>
</dbReference>
<comment type="caution">
    <text evidence="2">The sequence shown here is derived from an EMBL/GenBank/DDBJ whole genome shotgun (WGS) entry which is preliminary data.</text>
</comment>
<keyword evidence="3" id="KW-1185">Reference proteome</keyword>
<sequence length="132" mass="14042">MLDQTRLSPATGAIDAENAVRPLVSPVTPRFGGIDLVVDWGGDVETLAHRLRVCAGPCGLRLAAIWKDGQLVWPDAGAPAGAGRAWQCRFTSRAPAAEAEREIPRLLYLVAGTVRWTHAHKLDDAGKAGHAS</sequence>
<dbReference type="Pfam" id="PF18324">
    <property type="entry name" value="Isocitrate_DH_C_bact"/>
    <property type="match status" value="1"/>
</dbReference>
<evidence type="ECO:0000313" key="3">
    <source>
        <dbReference type="Proteomes" id="UP001560019"/>
    </source>
</evidence>
<reference evidence="2 3" key="1">
    <citation type="submission" date="2024-06" db="EMBL/GenBank/DDBJ databases">
        <title>Genome of Rhodovulum iodosum, a marine photoferrotroph.</title>
        <authorList>
            <person name="Bianchini G."/>
            <person name="Nikeleit V."/>
            <person name="Kappler A."/>
            <person name="Bryce C."/>
            <person name="Sanchez-Baracaldo P."/>
        </authorList>
    </citation>
    <scope>NUCLEOTIDE SEQUENCE [LARGE SCALE GENOMIC DNA]</scope>
    <source>
        <strain evidence="2 3">UT/N1</strain>
    </source>
</reference>
<dbReference type="EMBL" id="JBEHHI010000002">
    <property type="protein sequence ID" value="MEX5728681.1"/>
    <property type="molecule type" value="Genomic_DNA"/>
</dbReference>
<protein>
    <recommendedName>
        <fullName evidence="1">Isocitrate dehydrogenase/Hypothetical protein TT1725 C-terminal domain-containing protein</fullName>
    </recommendedName>
</protein>
<feature type="domain" description="Isocitrate dehydrogenase/Hypothetical protein TT1725 C-terminal" evidence="1">
    <location>
        <begin position="32"/>
        <end position="122"/>
    </location>
</feature>
<organism evidence="2 3">
    <name type="scientific">Rhodovulum iodosum</name>
    <dbReference type="NCBI Taxonomy" id="68291"/>
    <lineage>
        <taxon>Bacteria</taxon>
        <taxon>Pseudomonadati</taxon>
        <taxon>Pseudomonadota</taxon>
        <taxon>Alphaproteobacteria</taxon>
        <taxon>Rhodobacterales</taxon>
        <taxon>Paracoccaceae</taxon>
        <taxon>Rhodovulum</taxon>
    </lineage>
</organism>
<accession>A0ABV3XTM2</accession>
<dbReference type="InterPro" id="IPR046997">
    <property type="entry name" value="Isocitrate_DH_TT1725_C_sf"/>
</dbReference>
<dbReference type="Proteomes" id="UP001560019">
    <property type="component" value="Unassembled WGS sequence"/>
</dbReference>
<dbReference type="RefSeq" id="WP_125406826.1">
    <property type="nucleotide sequence ID" value="NZ_JBEHHI010000002.1"/>
</dbReference>
<dbReference type="Gene3D" id="3.30.70.1570">
    <property type="match status" value="1"/>
</dbReference>
<proteinExistence type="predicted"/>
<gene>
    <name evidence="2" type="ORF">Ga0609869_002034</name>
</gene>
<evidence type="ECO:0000259" key="1">
    <source>
        <dbReference type="Pfam" id="PF18324"/>
    </source>
</evidence>